<dbReference type="Pfam" id="PF01927">
    <property type="entry name" value="Mut7-C"/>
    <property type="match status" value="1"/>
</dbReference>
<dbReference type="InterPro" id="IPR037432">
    <property type="entry name" value="Mut-7_DEDDy_dom"/>
</dbReference>
<keyword evidence="6" id="KW-1185">Reference proteome</keyword>
<dbReference type="InterPro" id="IPR012337">
    <property type="entry name" value="RNaseH-like_sf"/>
</dbReference>
<dbReference type="Proteomes" id="UP000694871">
    <property type="component" value="Unplaced"/>
</dbReference>
<protein>
    <submittedName>
        <fullName evidence="7">Exonuclease mut-7 homolog</fullName>
    </submittedName>
</protein>
<dbReference type="InterPro" id="IPR002562">
    <property type="entry name" value="3'-5'_exonuclease_dom"/>
</dbReference>
<dbReference type="SMART" id="SM00474">
    <property type="entry name" value="35EXOc"/>
    <property type="match status" value="1"/>
</dbReference>
<evidence type="ECO:0000259" key="5">
    <source>
        <dbReference type="SMART" id="SM00474"/>
    </source>
</evidence>
<evidence type="ECO:0000256" key="2">
    <source>
        <dbReference type="ARBA" id="ARBA00022801"/>
    </source>
</evidence>
<evidence type="ECO:0000313" key="6">
    <source>
        <dbReference type="Proteomes" id="UP000694871"/>
    </source>
</evidence>
<evidence type="ECO:0000256" key="4">
    <source>
        <dbReference type="SAM" id="MobiDB-lite"/>
    </source>
</evidence>
<dbReference type="RefSeq" id="XP_015272264.1">
    <property type="nucleotide sequence ID" value="XM_015416778.1"/>
</dbReference>
<dbReference type="CDD" id="cd06146">
    <property type="entry name" value="mut-7_like_exo"/>
    <property type="match status" value="1"/>
</dbReference>
<sequence>MADPLVASSLNMSSATDASAPKQSTSKAKSVSDTDRSKLKCKVPNVPSTASTPAKKAKKSKPAVATHTVVKAAKHAKKDLGSVPAVPALPPPSTTSIPTGSTPNDSIPVNQVVSQATVLVLVSPDHQVETALSDVDQMDLVSHQLGAEFSPGPTSSSASIVSELPDTDGLRHRHSRSSAERPPPCLLPESVDIDAFDCRRGTTETVSLQQLSLVPVSAVHQGRMLKDSSPGDGFEGQDPLSLLENLQPLLAKKEMEKLREEIWLAFATLKEPLEWLLDVLEASSDWKGKGHSLAHHIAHELQFWIKEHPNCQLSGLRLRKLQSRVFPVLAQCHISLMDLLISIYQLHAADRCHLLGHISHLHHKDKFKEAAILSIKLKLQPDLEVEKMCVPLLLQDKMNVVESYVEEYPNLQQQLLRLLDSWCEPGFRTETVTRQYRGLANIRPEKVHHKMLSKLIFRFLDKYNLDPALCPNATNQRHLGTLKYLFYKRFVEKTMTQENWTEHVQSTIENNRWLQEQLVQLLASYHHLNAAATWALHYSLPEDTLPCQVADELKALKSQERDDVLKQKVANCEEWKKDHYYQLSIPRENVLFLSKWEEVQKCKEHVLQPGQVIGIDMEWRPSFGTVGKKSRVSVVQMAVHDRVFLLDMLQLLKQDGKDEEALSSFFQTLFADPTITKLGYGVAGDLHSLALSCTAFKDMDKHLCGVLDLLAVHKQLPKCSGVIKKGCRKIDALPLEDEEAQCGMPPEKGLSLLVQHVLGKPLDKTEQLSNWEKRPLREGQILYAALDAYCLLEVYTKLQQDLAGFGLNVNSLVLHPKKVCTEVKAKKLPNKQRMLPTCSEKSAASVEETTSSSVSISVRDFRVVCDNMLQGLGRYLRCLGVDVRMLENDDEHRKAAKIAIQEDRVILTSGLPYQTLRSQVGEGRCCLVDCSEKAKEQALWVLKHFRIQVTLADVFSRCQACNCNQYLKISKEKMMQLMKQRGFLTDAEEAAGELSENPNVNFEAEDLKLSSGRPVYSPNCQWLEESGLDTESALLPNGTSLKIEAIPIGVLSKEDLAYFYCCGQCGKVFWEGSHFGRVVSQFKEVLGLSEDSRSFYEQN</sequence>
<feature type="region of interest" description="Disordered" evidence="4">
    <location>
        <begin position="148"/>
        <end position="186"/>
    </location>
</feature>
<keyword evidence="2" id="KW-0378">Hydrolase</keyword>
<feature type="region of interest" description="Disordered" evidence="4">
    <location>
        <begin position="1"/>
        <end position="67"/>
    </location>
</feature>
<dbReference type="Gene3D" id="3.30.420.10">
    <property type="entry name" value="Ribonuclease H-like superfamily/Ribonuclease H"/>
    <property type="match status" value="1"/>
</dbReference>
<dbReference type="InterPro" id="IPR002782">
    <property type="entry name" value="Mut7-C_RNAse_dom"/>
</dbReference>
<organism evidence="6 7">
    <name type="scientific">Gekko japonicus</name>
    <name type="common">Schlegel's Japanese gecko</name>
    <dbReference type="NCBI Taxonomy" id="146911"/>
    <lineage>
        <taxon>Eukaryota</taxon>
        <taxon>Metazoa</taxon>
        <taxon>Chordata</taxon>
        <taxon>Craniata</taxon>
        <taxon>Vertebrata</taxon>
        <taxon>Euteleostomi</taxon>
        <taxon>Lepidosauria</taxon>
        <taxon>Squamata</taxon>
        <taxon>Bifurcata</taxon>
        <taxon>Gekkota</taxon>
        <taxon>Gekkonidae</taxon>
        <taxon>Gekkoninae</taxon>
        <taxon>Gekko</taxon>
    </lineage>
</organism>
<accession>A0ABM1KEX7</accession>
<gene>
    <name evidence="7" type="primary">EXD3</name>
</gene>
<dbReference type="GeneID" id="107115152"/>
<dbReference type="GO" id="GO:0004527">
    <property type="term" value="F:exonuclease activity"/>
    <property type="evidence" value="ECO:0007669"/>
    <property type="project" value="UniProtKB-KW"/>
</dbReference>
<keyword evidence="1" id="KW-0540">Nuclease</keyword>
<dbReference type="PANTHER" id="PTHR47765">
    <property type="entry name" value="3'-5' EXONUCLEASE DOMAIN-CONTAINING PROTEIN"/>
    <property type="match status" value="1"/>
</dbReference>
<keyword evidence="3 7" id="KW-0269">Exonuclease</keyword>
<evidence type="ECO:0000256" key="1">
    <source>
        <dbReference type="ARBA" id="ARBA00022722"/>
    </source>
</evidence>
<feature type="domain" description="3'-5' exonuclease" evidence="5">
    <location>
        <begin position="590"/>
        <end position="803"/>
    </location>
</feature>
<dbReference type="InterPro" id="IPR036397">
    <property type="entry name" value="RNaseH_sf"/>
</dbReference>
<dbReference type="Pfam" id="PF01612">
    <property type="entry name" value="DNA_pol_A_exo1"/>
    <property type="match status" value="1"/>
</dbReference>
<dbReference type="PANTHER" id="PTHR47765:SF2">
    <property type="entry name" value="EXONUCLEASE MUT-7 HOMOLOG"/>
    <property type="match status" value="1"/>
</dbReference>
<name>A0ABM1KEX7_GEKJA</name>
<dbReference type="InterPro" id="IPR052408">
    <property type="entry name" value="Exonuclease_MUT-7-like"/>
</dbReference>
<proteinExistence type="predicted"/>
<evidence type="ECO:0000313" key="7">
    <source>
        <dbReference type="RefSeq" id="XP_015272264.1"/>
    </source>
</evidence>
<dbReference type="SUPFAM" id="SSF53098">
    <property type="entry name" value="Ribonuclease H-like"/>
    <property type="match status" value="1"/>
</dbReference>
<evidence type="ECO:0000256" key="3">
    <source>
        <dbReference type="ARBA" id="ARBA00022839"/>
    </source>
</evidence>
<reference evidence="7" key="1">
    <citation type="submission" date="2025-08" db="UniProtKB">
        <authorList>
            <consortium name="RefSeq"/>
        </authorList>
    </citation>
    <scope>IDENTIFICATION</scope>
</reference>
<feature type="compositionally biased region" description="Polar residues" evidence="4">
    <location>
        <begin position="8"/>
        <end position="29"/>
    </location>
</feature>